<comment type="caution">
    <text evidence="2">The sequence shown here is derived from an EMBL/GenBank/DDBJ whole genome shotgun (WGS) entry which is preliminary data.</text>
</comment>
<keyword evidence="2" id="KW-0808">Transferase</keyword>
<dbReference type="EMBL" id="PVWK01000031">
    <property type="protein sequence ID" value="PSB31824.1"/>
    <property type="molecule type" value="Genomic_DNA"/>
</dbReference>
<name>A0A2T1EGI7_9CYAN</name>
<keyword evidence="3" id="KW-1185">Reference proteome</keyword>
<reference evidence="3" key="1">
    <citation type="submission" date="2018-02" db="EMBL/GenBank/DDBJ databases">
        <authorList>
            <person name="Moore K."/>
            <person name="Momper L."/>
        </authorList>
    </citation>
    <scope>NUCLEOTIDE SEQUENCE [LARGE SCALE GENOMIC DNA]</scope>
    <source>
        <strain evidence="3">ULC18</strain>
    </source>
</reference>
<organism evidence="2 3">
    <name type="scientific">Stenomitos frigidus ULC18</name>
    <dbReference type="NCBI Taxonomy" id="2107698"/>
    <lineage>
        <taxon>Bacteria</taxon>
        <taxon>Bacillati</taxon>
        <taxon>Cyanobacteriota</taxon>
        <taxon>Cyanophyceae</taxon>
        <taxon>Leptolyngbyales</taxon>
        <taxon>Leptolyngbyaceae</taxon>
        <taxon>Stenomitos</taxon>
    </lineage>
</organism>
<dbReference type="Proteomes" id="UP000239576">
    <property type="component" value="Unassembled WGS sequence"/>
</dbReference>
<evidence type="ECO:0000313" key="3">
    <source>
        <dbReference type="Proteomes" id="UP000239576"/>
    </source>
</evidence>
<dbReference type="Pfam" id="PF01590">
    <property type="entry name" value="GAF"/>
    <property type="match status" value="2"/>
</dbReference>
<dbReference type="InterPro" id="IPR036890">
    <property type="entry name" value="HATPase_C_sf"/>
</dbReference>
<dbReference type="SUPFAM" id="SSF55781">
    <property type="entry name" value="GAF domain-like"/>
    <property type="match status" value="4"/>
</dbReference>
<evidence type="ECO:0000313" key="2">
    <source>
        <dbReference type="EMBL" id="PSB31824.1"/>
    </source>
</evidence>
<proteinExistence type="predicted"/>
<dbReference type="SUPFAM" id="SSF55874">
    <property type="entry name" value="ATPase domain of HSP90 chaperone/DNA topoisomerase II/histidine kinase"/>
    <property type="match status" value="1"/>
</dbReference>
<dbReference type="OrthoDB" id="567987at2"/>
<dbReference type="Gene3D" id="3.30.565.10">
    <property type="entry name" value="Histidine kinase-like ATPase, C-terminal domain"/>
    <property type="match status" value="1"/>
</dbReference>
<feature type="domain" description="GAF" evidence="1">
    <location>
        <begin position="201"/>
        <end position="355"/>
    </location>
</feature>
<feature type="domain" description="GAF" evidence="1">
    <location>
        <begin position="29"/>
        <end position="180"/>
    </location>
</feature>
<dbReference type="RefSeq" id="WP_106255456.1">
    <property type="nucleotide sequence ID" value="NZ_CAWNSW010000125.1"/>
</dbReference>
<sequence length="938" mass="106120">MVHPKEPNANDKQLVALGRVLQILREEENPDVLIDTALSYLEAEFDYSLIWIGLYDRLEHRLHGKGGATPSGKIPLLKQRFLLNPGDLLEQVVIQQRPLAVPDLRQELRAGEWRKAAQTHDVQGTVIFPIRYKDRCFGVTLLGSTLWGASPRSDEKARLSMILGGLATALYQIEAEWLRQQTKHPDQPLLTLLTKLRSLSGLGARLEAVVEETHKFVQPTRTSVYWFERERRYFWRRISNRQKAAGFSEANQPASGITAQEVSSFYQALLSDQLVAIGEAHSSLKADTTSRLMQQMRARSLLAAPILFQNELLGFLAVEGNDPRIWEDEEKRYIRGAAQIIALIAPLDAMENTIEQIQRDRVLTAEIAHSIYSESDWKATLTMSAEQVCKRLRADRFLVLLHNSEQGTFDISYQSQPANRRPLTAPLSNLGDADWKFLEKSRDTIGIENLDGDLRLLAWRDRLLELGVRSLLLCNVSLGHPLEGLVVICHESPRTWSRTEADLVRVVSQQLGLILHQWQLQKQNEQQQKVNQTIQRGLTMIQQMHELEPLERSALQHIAQVLQVPLATLVTWSPGENSGHVSSPIWSSERFSINVDAQIAVQTDTLIQRVLASDEVLSLTIADLTVETRQWLTGSGIGQLLAIALRTAPDHEPSGIVLVADVADRQWSERHLNALGTLVSQLAWSRRYLTLTHKLSAQREALEQLNWYKHRSLEELYRSLLPNLKRLQDLGNPKDPLFGTRHQQIVRQLNDAVAPLSLLVQAEQWQLRTHPRTLSLVTLLKRSLGRVDGLIKQRQLWSQVHDETNLTISGDITKIELVLHELLLTACQRSDIGGRIDLWCRQIDSHWLELSITDSGEMEPRLLSELETGRAADLLAPSTLDQPPGQHLQICRSLMKHIGGELNLYKLEDNRILSRLVLPLAANDRASTIPKKNEKPGA</sequence>
<dbReference type="InterPro" id="IPR029016">
    <property type="entry name" value="GAF-like_dom_sf"/>
</dbReference>
<evidence type="ECO:0000259" key="1">
    <source>
        <dbReference type="SMART" id="SM00065"/>
    </source>
</evidence>
<accession>A0A2T1EGI7</accession>
<dbReference type="InterPro" id="IPR003018">
    <property type="entry name" value="GAF"/>
</dbReference>
<feature type="domain" description="GAF" evidence="1">
    <location>
        <begin position="546"/>
        <end position="696"/>
    </location>
</feature>
<dbReference type="GO" id="GO:0016301">
    <property type="term" value="F:kinase activity"/>
    <property type="evidence" value="ECO:0007669"/>
    <property type="project" value="UniProtKB-KW"/>
</dbReference>
<keyword evidence="2" id="KW-0418">Kinase</keyword>
<protein>
    <submittedName>
        <fullName evidence="2">Histidine kinase</fullName>
    </submittedName>
</protein>
<dbReference type="AlphaFoldDB" id="A0A2T1EGI7"/>
<gene>
    <name evidence="2" type="ORF">C7B82_06265</name>
</gene>
<dbReference type="Gene3D" id="3.30.450.40">
    <property type="match status" value="4"/>
</dbReference>
<feature type="domain" description="GAF" evidence="1">
    <location>
        <begin position="376"/>
        <end position="525"/>
    </location>
</feature>
<dbReference type="SMART" id="SM00065">
    <property type="entry name" value="GAF"/>
    <property type="match status" value="4"/>
</dbReference>
<reference evidence="2 3" key="2">
    <citation type="submission" date="2018-03" db="EMBL/GenBank/DDBJ databases">
        <title>The ancient ancestry and fast evolution of plastids.</title>
        <authorList>
            <person name="Moore K.R."/>
            <person name="Magnabosco C."/>
            <person name="Momper L."/>
            <person name="Gold D.A."/>
            <person name="Bosak T."/>
            <person name="Fournier G.P."/>
        </authorList>
    </citation>
    <scope>NUCLEOTIDE SEQUENCE [LARGE SCALE GENOMIC DNA]</scope>
    <source>
        <strain evidence="2 3">ULC18</strain>
    </source>
</reference>